<dbReference type="PaxDb" id="8022-A0A060Z0L3"/>
<organism evidence="2 3">
    <name type="scientific">Oncorhynchus mykiss</name>
    <name type="common">Rainbow trout</name>
    <name type="synonym">Salmo gairdneri</name>
    <dbReference type="NCBI Taxonomy" id="8022"/>
    <lineage>
        <taxon>Eukaryota</taxon>
        <taxon>Metazoa</taxon>
        <taxon>Chordata</taxon>
        <taxon>Craniata</taxon>
        <taxon>Vertebrata</taxon>
        <taxon>Euteleostomi</taxon>
        <taxon>Actinopterygii</taxon>
        <taxon>Neopterygii</taxon>
        <taxon>Teleostei</taxon>
        <taxon>Protacanthopterygii</taxon>
        <taxon>Salmoniformes</taxon>
        <taxon>Salmonidae</taxon>
        <taxon>Salmoninae</taxon>
        <taxon>Oncorhynchus</taxon>
    </lineage>
</organism>
<protein>
    <recommendedName>
        <fullName evidence="1">CSC1/OSCA1-like cytosolic domain-containing protein</fullName>
    </recommendedName>
</protein>
<dbReference type="AlphaFoldDB" id="A0A060Z0L3"/>
<sequence>AHTHTHTHTSKMHYREDDLVKRTLFVNGISKYAEEKHIKQHFEQAYENCCVLEARICYDVAKLMSLNSERKKTERSMKFFKDLQSKEHIPTMINPKPCGHLCCCIIKGCEQVRPTSSCISTLTSNPFTVPRRLQYHAVYSTRRLQYHAVYSTTPFTVPRRLQYHAVYSTTPFTVPCRYSTPPFTVPHRLQYHAVFFCVSKCHNQIPIGYVALSDQLFWSFIPSHL</sequence>
<evidence type="ECO:0000313" key="3">
    <source>
        <dbReference type="Proteomes" id="UP000193380"/>
    </source>
</evidence>
<dbReference type="InterPro" id="IPR027815">
    <property type="entry name" value="CSC1/OSCA1-like_cyt"/>
</dbReference>
<reference evidence="2" key="2">
    <citation type="submission" date="2014-03" db="EMBL/GenBank/DDBJ databases">
        <authorList>
            <person name="Genoscope - CEA"/>
        </authorList>
    </citation>
    <scope>NUCLEOTIDE SEQUENCE</scope>
</reference>
<reference evidence="2" key="1">
    <citation type="journal article" date="2014" name="Nat. Commun.">
        <title>The rainbow trout genome provides novel insights into evolution after whole-genome duplication in vertebrates.</title>
        <authorList>
            <person name="Berthelot C."/>
            <person name="Brunet F."/>
            <person name="Chalopin D."/>
            <person name="Juanchich A."/>
            <person name="Bernard M."/>
            <person name="Noel B."/>
            <person name="Bento P."/>
            <person name="Da Silva C."/>
            <person name="Labadie K."/>
            <person name="Alberti A."/>
            <person name="Aury J.M."/>
            <person name="Louis A."/>
            <person name="Dehais P."/>
            <person name="Bardou P."/>
            <person name="Montfort J."/>
            <person name="Klopp C."/>
            <person name="Cabau C."/>
            <person name="Gaspin C."/>
            <person name="Thorgaard G.H."/>
            <person name="Boussaha M."/>
            <person name="Quillet E."/>
            <person name="Guyomard R."/>
            <person name="Galiana D."/>
            <person name="Bobe J."/>
            <person name="Volff J.N."/>
            <person name="Genet C."/>
            <person name="Wincker P."/>
            <person name="Jaillon O."/>
            <person name="Roest Crollius H."/>
            <person name="Guiguen Y."/>
        </authorList>
    </citation>
    <scope>NUCLEOTIDE SEQUENCE [LARGE SCALE GENOMIC DNA]</scope>
</reference>
<dbReference type="Pfam" id="PF14703">
    <property type="entry name" value="PHM7_cyt"/>
    <property type="match status" value="1"/>
</dbReference>
<proteinExistence type="predicted"/>
<evidence type="ECO:0000313" key="2">
    <source>
        <dbReference type="EMBL" id="CDQ97638.1"/>
    </source>
</evidence>
<accession>A0A060Z0L3</accession>
<feature type="non-terminal residue" evidence="2">
    <location>
        <position position="1"/>
    </location>
</feature>
<dbReference type="Proteomes" id="UP000193380">
    <property type="component" value="Unassembled WGS sequence"/>
</dbReference>
<feature type="domain" description="CSC1/OSCA1-like cytosolic" evidence="1">
    <location>
        <begin position="21"/>
        <end position="111"/>
    </location>
</feature>
<evidence type="ECO:0000259" key="1">
    <source>
        <dbReference type="Pfam" id="PF14703"/>
    </source>
</evidence>
<dbReference type="STRING" id="8022.A0A060Z0L3"/>
<gene>
    <name evidence="2" type="ORF">GSONMT00043359001</name>
</gene>
<name>A0A060Z0L3_ONCMY</name>
<dbReference type="EMBL" id="FR932190">
    <property type="protein sequence ID" value="CDQ97638.1"/>
    <property type="molecule type" value="Genomic_DNA"/>
</dbReference>